<proteinExistence type="predicted"/>
<dbReference type="eggNOG" id="COG0494">
    <property type="taxonomic scope" value="Bacteria"/>
</dbReference>
<dbReference type="PANTHER" id="PTHR11839">
    <property type="entry name" value="UDP/ADP-SUGAR PYROPHOSPHATASE"/>
    <property type="match status" value="1"/>
</dbReference>
<dbReference type="Pfam" id="PF00293">
    <property type="entry name" value="NUDIX"/>
    <property type="match status" value="1"/>
</dbReference>
<evidence type="ECO:0000313" key="4">
    <source>
        <dbReference type="EMBL" id="AAK79818.1"/>
    </source>
</evidence>
<dbReference type="KEGG" id="cac:CA_C1854"/>
<dbReference type="EMBL" id="AE001437">
    <property type="protein sequence ID" value="AAK79818.1"/>
    <property type="molecule type" value="Genomic_DNA"/>
</dbReference>
<dbReference type="GeneID" id="44998346"/>
<comment type="cofactor">
    <cofactor evidence="1">
        <name>Mg(2+)</name>
        <dbReference type="ChEBI" id="CHEBI:18420"/>
    </cofactor>
</comment>
<dbReference type="Proteomes" id="UP000000814">
    <property type="component" value="Chromosome"/>
</dbReference>
<evidence type="ECO:0000259" key="3">
    <source>
        <dbReference type="PROSITE" id="PS51462"/>
    </source>
</evidence>
<keyword evidence="2 4" id="KW-0378">Hydrolase</keyword>
<name>Q97I02_CLOAB</name>
<organism evidence="4 5">
    <name type="scientific">Clostridium acetobutylicum (strain ATCC 824 / DSM 792 / JCM 1419 / IAM 19013 / LMG 5710 / NBRC 13948 / NRRL B-527 / VKM B-1787 / 2291 / W)</name>
    <dbReference type="NCBI Taxonomy" id="272562"/>
    <lineage>
        <taxon>Bacteria</taxon>
        <taxon>Bacillati</taxon>
        <taxon>Bacillota</taxon>
        <taxon>Clostridia</taxon>
        <taxon>Eubacteriales</taxon>
        <taxon>Clostridiaceae</taxon>
        <taxon>Clostridium</taxon>
    </lineage>
</organism>
<dbReference type="GO" id="GO:0006753">
    <property type="term" value="P:nucleoside phosphate metabolic process"/>
    <property type="evidence" value="ECO:0007669"/>
    <property type="project" value="TreeGrafter"/>
</dbReference>
<dbReference type="InterPro" id="IPR000086">
    <property type="entry name" value="NUDIX_hydrolase_dom"/>
</dbReference>
<feature type="domain" description="Nudix hydrolase" evidence="3">
    <location>
        <begin position="28"/>
        <end position="161"/>
    </location>
</feature>
<dbReference type="STRING" id="272562.CA_C1854"/>
<dbReference type="RefSeq" id="WP_010965159.1">
    <property type="nucleotide sequence ID" value="NC_003030.1"/>
</dbReference>
<evidence type="ECO:0000256" key="2">
    <source>
        <dbReference type="ARBA" id="ARBA00022801"/>
    </source>
</evidence>
<dbReference type="PROSITE" id="PS51462">
    <property type="entry name" value="NUDIX"/>
    <property type="match status" value="1"/>
</dbReference>
<dbReference type="GO" id="GO:0016787">
    <property type="term" value="F:hydrolase activity"/>
    <property type="evidence" value="ECO:0007669"/>
    <property type="project" value="UniProtKB-KW"/>
</dbReference>
<dbReference type="SUPFAM" id="SSF55811">
    <property type="entry name" value="Nudix"/>
    <property type="match status" value="1"/>
</dbReference>
<dbReference type="AlphaFoldDB" id="Q97I02"/>
<dbReference type="PATRIC" id="fig|272562.8.peg.2058"/>
<protein>
    <submittedName>
        <fullName evidence="4">Nudix (MutT) family hydrolase</fullName>
    </submittedName>
</protein>
<reference evidence="4 5" key="1">
    <citation type="journal article" date="2001" name="J. Bacteriol.">
        <title>Genome sequence and comparative analysis of the solvent-producing bacterium Clostridium acetobutylicum.</title>
        <authorList>
            <person name="Nolling J."/>
            <person name="Breton G."/>
            <person name="Omelchenko M.V."/>
            <person name="Makarova K.S."/>
            <person name="Zeng Q."/>
            <person name="Gibson R."/>
            <person name="Lee H.M."/>
            <person name="Dubois J."/>
            <person name="Qiu D."/>
            <person name="Hitti J."/>
            <person name="Wolf Y.I."/>
            <person name="Tatusov R.L."/>
            <person name="Sabathe F."/>
            <person name="Doucette-Stamm L."/>
            <person name="Soucaille P."/>
            <person name="Daly M.J."/>
            <person name="Bennett G.N."/>
            <person name="Koonin E.V."/>
            <person name="Smith D.R."/>
        </authorList>
    </citation>
    <scope>NUCLEOTIDE SEQUENCE [LARGE SCALE GENOMIC DNA]</scope>
    <source>
        <strain evidence="5">ATCC 824 / DSM 792 / JCM 1419 / LMG 5710 / VKM B-1787</strain>
    </source>
</reference>
<dbReference type="InterPro" id="IPR015797">
    <property type="entry name" value="NUDIX_hydrolase-like_dom_sf"/>
</dbReference>
<dbReference type="HOGENOM" id="CLU_062658_5_1_9"/>
<evidence type="ECO:0000313" key="5">
    <source>
        <dbReference type="Proteomes" id="UP000000814"/>
    </source>
</evidence>
<dbReference type="PIR" id="G97128">
    <property type="entry name" value="G97128"/>
</dbReference>
<gene>
    <name evidence="4" type="ordered locus">CA_C1854</name>
</gene>
<dbReference type="GO" id="GO:0019693">
    <property type="term" value="P:ribose phosphate metabolic process"/>
    <property type="evidence" value="ECO:0007669"/>
    <property type="project" value="TreeGrafter"/>
</dbReference>
<dbReference type="Gene3D" id="3.90.79.10">
    <property type="entry name" value="Nucleoside Triphosphate Pyrophosphohydrolase"/>
    <property type="match status" value="1"/>
</dbReference>
<dbReference type="OrthoDB" id="9806150at2"/>
<dbReference type="CDD" id="cd03424">
    <property type="entry name" value="NUDIX_ADPRase_Nudt5_UGPPase_Nudt14"/>
    <property type="match status" value="1"/>
</dbReference>
<keyword evidence="5" id="KW-1185">Reference proteome</keyword>
<evidence type="ECO:0000256" key="1">
    <source>
        <dbReference type="ARBA" id="ARBA00001946"/>
    </source>
</evidence>
<sequence length="172" mass="19697">MTGDKLVYDGWLKVYKRDVNGRTYDILKNYDAVSAFITNEFDDVLMVKQFRAAIMDETLEIPAGCLDIAGESPEDCLIREIKEETNLKIDKINLKKIISYKPTLGFSTSVLHLYHAKIKKSDLISNKVNDEDVNEVLWVDKNTFIEYIKNGKISDGKTIISYLYLRCMKAGL</sequence>
<accession>Q97I02</accession>
<dbReference type="PANTHER" id="PTHR11839:SF18">
    <property type="entry name" value="NUDIX HYDROLASE DOMAIN-CONTAINING PROTEIN"/>
    <property type="match status" value="1"/>
</dbReference>